<comment type="caution">
    <text evidence="1">The sequence shown here is derived from an EMBL/GenBank/DDBJ whole genome shotgun (WGS) entry which is preliminary data.</text>
</comment>
<dbReference type="KEGG" id="pchm:VFPPC_16417"/>
<evidence type="ECO:0000313" key="1">
    <source>
        <dbReference type="EMBL" id="OAQ63044.1"/>
    </source>
</evidence>
<dbReference type="EMBL" id="LSBJ02000006">
    <property type="protein sequence ID" value="OAQ63044.1"/>
    <property type="molecule type" value="Genomic_DNA"/>
</dbReference>
<dbReference type="AlphaFoldDB" id="A0A179FC33"/>
<keyword evidence="2" id="KW-1185">Reference proteome</keyword>
<reference evidence="1 2" key="1">
    <citation type="journal article" date="2016" name="PLoS Pathog.">
        <title>Biosynthesis of antibiotic leucinostatins in bio-control fungus Purpureocillium lilacinum and their inhibition on phytophthora revealed by genome mining.</title>
        <authorList>
            <person name="Wang G."/>
            <person name="Liu Z."/>
            <person name="Lin R."/>
            <person name="Li E."/>
            <person name="Mao Z."/>
            <person name="Ling J."/>
            <person name="Yang Y."/>
            <person name="Yin W.B."/>
            <person name="Xie B."/>
        </authorList>
    </citation>
    <scope>NUCLEOTIDE SEQUENCE [LARGE SCALE GENOMIC DNA]</scope>
    <source>
        <strain evidence="1">170</strain>
    </source>
</reference>
<dbReference type="RefSeq" id="XP_018140624.1">
    <property type="nucleotide sequence ID" value="XM_018294170.1"/>
</dbReference>
<accession>A0A179FC33</accession>
<organism evidence="1 2">
    <name type="scientific">Pochonia chlamydosporia 170</name>
    <dbReference type="NCBI Taxonomy" id="1380566"/>
    <lineage>
        <taxon>Eukaryota</taxon>
        <taxon>Fungi</taxon>
        <taxon>Dikarya</taxon>
        <taxon>Ascomycota</taxon>
        <taxon>Pezizomycotina</taxon>
        <taxon>Sordariomycetes</taxon>
        <taxon>Hypocreomycetidae</taxon>
        <taxon>Hypocreales</taxon>
        <taxon>Clavicipitaceae</taxon>
        <taxon>Pochonia</taxon>
    </lineage>
</organism>
<name>A0A179FC33_METCM</name>
<gene>
    <name evidence="1" type="ORF">VFPPC_16417</name>
</gene>
<dbReference type="Proteomes" id="UP000078397">
    <property type="component" value="Unassembled WGS sequence"/>
</dbReference>
<proteinExistence type="predicted"/>
<sequence length="60" mass="6299">MFHFILLDSFGFVAKDGADRRSGALPHCGVTCPFSEFASWIRSTCRGSGGSLGLFGSAGI</sequence>
<evidence type="ECO:0000313" key="2">
    <source>
        <dbReference type="Proteomes" id="UP000078397"/>
    </source>
</evidence>
<dbReference type="GeneID" id="28858164"/>
<protein>
    <submittedName>
        <fullName evidence="1">Uncharacterized protein</fullName>
    </submittedName>
</protein>